<dbReference type="EMBL" id="CM046396">
    <property type="protein sequence ID" value="KAI8539629.1"/>
    <property type="molecule type" value="Genomic_DNA"/>
</dbReference>
<protein>
    <submittedName>
        <fullName evidence="1">Uncharacterized protein</fullName>
    </submittedName>
</protein>
<proteinExistence type="predicted"/>
<name>A0ACC0MGB1_RHOML</name>
<evidence type="ECO:0000313" key="1">
    <source>
        <dbReference type="EMBL" id="KAI8539629.1"/>
    </source>
</evidence>
<keyword evidence="2" id="KW-1185">Reference proteome</keyword>
<organism evidence="1 2">
    <name type="scientific">Rhododendron molle</name>
    <name type="common">Chinese azalea</name>
    <name type="synonym">Azalea mollis</name>
    <dbReference type="NCBI Taxonomy" id="49168"/>
    <lineage>
        <taxon>Eukaryota</taxon>
        <taxon>Viridiplantae</taxon>
        <taxon>Streptophyta</taxon>
        <taxon>Embryophyta</taxon>
        <taxon>Tracheophyta</taxon>
        <taxon>Spermatophyta</taxon>
        <taxon>Magnoliopsida</taxon>
        <taxon>eudicotyledons</taxon>
        <taxon>Gunneridae</taxon>
        <taxon>Pentapetalae</taxon>
        <taxon>asterids</taxon>
        <taxon>Ericales</taxon>
        <taxon>Ericaceae</taxon>
        <taxon>Ericoideae</taxon>
        <taxon>Rhodoreae</taxon>
        <taxon>Rhododendron</taxon>
    </lineage>
</organism>
<reference evidence="1" key="1">
    <citation type="submission" date="2022-02" db="EMBL/GenBank/DDBJ databases">
        <title>Plant Genome Project.</title>
        <authorList>
            <person name="Zhang R.-G."/>
        </authorList>
    </citation>
    <scope>NUCLEOTIDE SEQUENCE</scope>
    <source>
        <strain evidence="1">AT1</strain>
    </source>
</reference>
<evidence type="ECO:0000313" key="2">
    <source>
        <dbReference type="Proteomes" id="UP001062846"/>
    </source>
</evidence>
<dbReference type="Proteomes" id="UP001062846">
    <property type="component" value="Chromosome 9"/>
</dbReference>
<accession>A0ACC0MGB1</accession>
<gene>
    <name evidence="1" type="ORF">RHMOL_Rhmol09G0198000</name>
</gene>
<comment type="caution">
    <text evidence="1">The sequence shown here is derived from an EMBL/GenBank/DDBJ whole genome shotgun (WGS) entry which is preliminary data.</text>
</comment>
<sequence>MAMSSSKCVDSEGHGGGSPPVYCGYQEKNQNMGGPQVRRNMVVAYNNPPSQHHLDDEIVIEGISEVMDICRETVGIFTLVQIHPKKGPIASIIEILMLRRQTSNYFRKLGEIADVISRLTWDRLNVQALHDEDGGFFDEAFLGSAFYFLVCSSIFQSSCIITD</sequence>